<feature type="region of interest" description="Disordered" evidence="1">
    <location>
        <begin position="44"/>
        <end position="75"/>
    </location>
</feature>
<keyword evidence="2" id="KW-0812">Transmembrane</keyword>
<evidence type="ECO:0000313" key="3">
    <source>
        <dbReference type="EMBL" id="SEB53684.1"/>
    </source>
</evidence>
<feature type="compositionally biased region" description="Basic and acidic residues" evidence="1">
    <location>
        <begin position="50"/>
        <end position="64"/>
    </location>
</feature>
<sequence>MATTTAKSARAQKSSEVTTGDLEKDIQQLRADMAQLVSHLKDMGGQSGEAARKAASERIEHLRGQGEAALNSVKDSTQELEQELARTVRERPFTSLALAVGAGFLIALATRR</sequence>
<feature type="compositionally biased region" description="Polar residues" evidence="1">
    <location>
        <begin position="1"/>
        <end position="18"/>
    </location>
</feature>
<organism evidence="3 4">
    <name type="scientific">Nitratireductor aquibiodomus</name>
    <dbReference type="NCBI Taxonomy" id="204799"/>
    <lineage>
        <taxon>Bacteria</taxon>
        <taxon>Pseudomonadati</taxon>
        <taxon>Pseudomonadota</taxon>
        <taxon>Alphaproteobacteria</taxon>
        <taxon>Hyphomicrobiales</taxon>
        <taxon>Phyllobacteriaceae</taxon>
        <taxon>Nitratireductor</taxon>
    </lineage>
</organism>
<keyword evidence="4" id="KW-1185">Reference proteome</keyword>
<dbReference type="EMBL" id="FNSL01000001">
    <property type="protein sequence ID" value="SEB53684.1"/>
    <property type="molecule type" value="Genomic_DNA"/>
</dbReference>
<dbReference type="AlphaFoldDB" id="A0A1H4K581"/>
<dbReference type="Proteomes" id="UP000199064">
    <property type="component" value="Unassembled WGS sequence"/>
</dbReference>
<dbReference type="RefSeq" id="WP_090328591.1">
    <property type="nucleotide sequence ID" value="NZ_FNSL01000001.1"/>
</dbReference>
<feature type="transmembrane region" description="Helical" evidence="2">
    <location>
        <begin position="93"/>
        <end position="110"/>
    </location>
</feature>
<name>A0A1H4K581_9HYPH</name>
<evidence type="ECO:0000256" key="2">
    <source>
        <dbReference type="SAM" id="Phobius"/>
    </source>
</evidence>
<feature type="region of interest" description="Disordered" evidence="1">
    <location>
        <begin position="1"/>
        <end position="22"/>
    </location>
</feature>
<keyword evidence="2" id="KW-0472">Membrane</keyword>
<evidence type="ECO:0000256" key="1">
    <source>
        <dbReference type="SAM" id="MobiDB-lite"/>
    </source>
</evidence>
<evidence type="ECO:0000313" key="4">
    <source>
        <dbReference type="Proteomes" id="UP000199064"/>
    </source>
</evidence>
<accession>A0A1H4K581</accession>
<reference evidence="4" key="1">
    <citation type="submission" date="2016-10" db="EMBL/GenBank/DDBJ databases">
        <authorList>
            <person name="Varghese N."/>
            <person name="Submissions S."/>
        </authorList>
    </citation>
    <scope>NUCLEOTIDE SEQUENCE [LARGE SCALE GENOMIC DNA]</scope>
    <source>
        <strain evidence="4">ES.061</strain>
    </source>
</reference>
<proteinExistence type="predicted"/>
<keyword evidence="2" id="KW-1133">Transmembrane helix</keyword>
<gene>
    <name evidence="3" type="ORF">SAMN05216452_1972</name>
</gene>
<protein>
    <submittedName>
        <fullName evidence="3">Membrane-anchored ribosome-binding protein, inhibits growth in stationary phase, ElaB/YqjD/DUF883 family</fullName>
    </submittedName>
</protein>